<keyword evidence="4" id="KW-0804">Transcription</keyword>
<reference evidence="6 7" key="2">
    <citation type="journal article" date="2016" name="Genome Announc.">
        <title>Complete Genome Sequence of Sphingopyxis macrogoltabida Strain 203N (NBRC 111659), a Polyethylene Glycol Degrader.</title>
        <authorList>
            <person name="Ohtsubo Y."/>
            <person name="Nonoyama S."/>
            <person name="Nagata Y."/>
            <person name="Numata M."/>
            <person name="Tsuchikane K."/>
            <person name="Hosoyama A."/>
            <person name="Yamazoe A."/>
            <person name="Tsuda M."/>
            <person name="Fujita N."/>
            <person name="Kawai F."/>
        </authorList>
    </citation>
    <scope>NUCLEOTIDE SEQUENCE [LARGE SCALE GENOMIC DNA]</scope>
    <source>
        <strain evidence="6 7">203N</strain>
    </source>
</reference>
<dbReference type="GO" id="GO:0043565">
    <property type="term" value="F:sequence-specific DNA binding"/>
    <property type="evidence" value="ECO:0007669"/>
    <property type="project" value="TreeGrafter"/>
</dbReference>
<dbReference type="FunFam" id="1.10.10.10:FF:000001">
    <property type="entry name" value="LysR family transcriptional regulator"/>
    <property type="match status" value="1"/>
</dbReference>
<dbReference type="PANTHER" id="PTHR30537:SF26">
    <property type="entry name" value="GLYCINE CLEAVAGE SYSTEM TRANSCRIPTIONAL ACTIVATOR"/>
    <property type="match status" value="1"/>
</dbReference>
<dbReference type="Pfam" id="PF03466">
    <property type="entry name" value="LysR_substrate"/>
    <property type="match status" value="1"/>
</dbReference>
<evidence type="ECO:0000313" key="7">
    <source>
        <dbReference type="Proteomes" id="UP000076088"/>
    </source>
</evidence>
<dbReference type="SUPFAM" id="SSF53850">
    <property type="entry name" value="Periplasmic binding protein-like II"/>
    <property type="match status" value="1"/>
</dbReference>
<dbReference type="AlphaFoldDB" id="A0AAC8YYH9"/>
<dbReference type="SUPFAM" id="SSF46785">
    <property type="entry name" value="Winged helix' DNA-binding domain"/>
    <property type="match status" value="1"/>
</dbReference>
<evidence type="ECO:0000259" key="5">
    <source>
        <dbReference type="PROSITE" id="PS50931"/>
    </source>
</evidence>
<dbReference type="InterPro" id="IPR036388">
    <property type="entry name" value="WH-like_DNA-bd_sf"/>
</dbReference>
<protein>
    <submittedName>
        <fullName evidence="6">LysR family transcriptional regulator</fullName>
    </submittedName>
</protein>
<keyword evidence="3" id="KW-0238">DNA-binding</keyword>
<dbReference type="Gene3D" id="1.10.10.10">
    <property type="entry name" value="Winged helix-like DNA-binding domain superfamily/Winged helix DNA-binding domain"/>
    <property type="match status" value="1"/>
</dbReference>
<keyword evidence="2" id="KW-0805">Transcription regulation</keyword>
<dbReference type="GO" id="GO:0003700">
    <property type="term" value="F:DNA-binding transcription factor activity"/>
    <property type="evidence" value="ECO:0007669"/>
    <property type="project" value="InterPro"/>
</dbReference>
<keyword evidence="7" id="KW-1185">Reference proteome</keyword>
<accession>A0AAC8YYH9</accession>
<evidence type="ECO:0000256" key="3">
    <source>
        <dbReference type="ARBA" id="ARBA00023125"/>
    </source>
</evidence>
<comment type="similarity">
    <text evidence="1">Belongs to the LysR transcriptional regulatory family.</text>
</comment>
<dbReference type="InterPro" id="IPR005119">
    <property type="entry name" value="LysR_subst-bd"/>
</dbReference>
<evidence type="ECO:0000256" key="1">
    <source>
        <dbReference type="ARBA" id="ARBA00009437"/>
    </source>
</evidence>
<gene>
    <name evidence="6" type="ORF">ATM17_05865</name>
</gene>
<sequence length="298" mass="32616">MTPRRFLPPTALLCAFEAAARTQSFTQAARELSLTQSAVSRQIRALEDILGAPLFHREKQKVFLTLAGSAYAREIRDALNRISGATLGFRANPGGGTLHIAALPLFGARWLMPRLPRFLAAHPDLSVNVTTRLAPFDFRFDPVDAAIHFGLPEWPGSRLDFLMNENVVPLCSPALAAQLGCTAPADLVDAPLLHLVSRPDAWERWFAAMQVDPGEVHGMLVDQFALGIEAARAGLGVALLPEFLAAPELARGELVKVFDAPWQGPESYYLVRPDTHENYTPLDAFADWIIYEAGLPSN</sequence>
<dbReference type="InterPro" id="IPR000847">
    <property type="entry name" value="LysR_HTH_N"/>
</dbReference>
<dbReference type="PRINTS" id="PR00039">
    <property type="entry name" value="HTHLYSR"/>
</dbReference>
<evidence type="ECO:0000256" key="4">
    <source>
        <dbReference type="ARBA" id="ARBA00023163"/>
    </source>
</evidence>
<feature type="domain" description="HTH lysR-type" evidence="5">
    <location>
        <begin position="8"/>
        <end position="65"/>
    </location>
</feature>
<dbReference type="EMBL" id="CP013344">
    <property type="protein sequence ID" value="AMU88568.1"/>
    <property type="molecule type" value="Genomic_DNA"/>
</dbReference>
<evidence type="ECO:0000256" key="2">
    <source>
        <dbReference type="ARBA" id="ARBA00023015"/>
    </source>
</evidence>
<dbReference type="KEGG" id="smaz:LH19_14070"/>
<dbReference type="InterPro" id="IPR058163">
    <property type="entry name" value="LysR-type_TF_proteobact-type"/>
</dbReference>
<dbReference type="InterPro" id="IPR036390">
    <property type="entry name" value="WH_DNA-bd_sf"/>
</dbReference>
<dbReference type="RefSeq" id="WP_054733559.1">
    <property type="nucleotide sequence ID" value="NZ_CP009429.1"/>
</dbReference>
<dbReference type="Gene3D" id="3.40.190.10">
    <property type="entry name" value="Periplasmic binding protein-like II"/>
    <property type="match status" value="2"/>
</dbReference>
<organism evidence="6 7">
    <name type="scientific">Sphingopyxis macrogoltabida</name>
    <name type="common">Sphingomonas macrogoltabidus</name>
    <dbReference type="NCBI Taxonomy" id="33050"/>
    <lineage>
        <taxon>Bacteria</taxon>
        <taxon>Pseudomonadati</taxon>
        <taxon>Pseudomonadota</taxon>
        <taxon>Alphaproteobacteria</taxon>
        <taxon>Sphingomonadales</taxon>
        <taxon>Sphingomonadaceae</taxon>
        <taxon>Sphingopyxis</taxon>
    </lineage>
</organism>
<dbReference type="GO" id="GO:0006351">
    <property type="term" value="P:DNA-templated transcription"/>
    <property type="evidence" value="ECO:0007669"/>
    <property type="project" value="TreeGrafter"/>
</dbReference>
<dbReference type="PANTHER" id="PTHR30537">
    <property type="entry name" value="HTH-TYPE TRANSCRIPTIONAL REGULATOR"/>
    <property type="match status" value="1"/>
</dbReference>
<evidence type="ECO:0000313" key="6">
    <source>
        <dbReference type="EMBL" id="AMU88568.1"/>
    </source>
</evidence>
<dbReference type="PROSITE" id="PS50931">
    <property type="entry name" value="HTH_LYSR"/>
    <property type="match status" value="1"/>
</dbReference>
<proteinExistence type="inferred from homology"/>
<dbReference type="Pfam" id="PF00126">
    <property type="entry name" value="HTH_1"/>
    <property type="match status" value="1"/>
</dbReference>
<dbReference type="Proteomes" id="UP000076088">
    <property type="component" value="Chromosome"/>
</dbReference>
<reference evidence="7" key="1">
    <citation type="submission" date="2015-11" db="EMBL/GenBank/DDBJ databases">
        <title>Complete genome sequence of a polyethylene-glycol degrader Sphingopyxis macrogoltabida 203N (NBRC 111659).</title>
        <authorList>
            <person name="Yoshiyuki O."/>
            <person name="Shouta N."/>
            <person name="Nagata Y."/>
            <person name="Numata M."/>
            <person name="Tsuchikane K."/>
            <person name="Hosoyama A."/>
            <person name="Yamazoe A."/>
            <person name="Tsuda M."/>
            <person name="Fujita N."/>
            <person name="Kawai F."/>
        </authorList>
    </citation>
    <scope>NUCLEOTIDE SEQUENCE [LARGE SCALE GENOMIC DNA]</scope>
    <source>
        <strain evidence="7">203N</strain>
    </source>
</reference>
<name>A0AAC8YYH9_SPHMC</name>